<reference evidence="1" key="2">
    <citation type="submission" date="2025-03" db="EMBL/GenBank/DDBJ databases">
        <authorList>
            <consortium name="ELIXIR-Norway"/>
            <consortium name="Elixir Norway"/>
        </authorList>
    </citation>
    <scope>NUCLEOTIDE SEQUENCE</scope>
</reference>
<organism evidence="1 2">
    <name type="scientific">Rangifer tarandus platyrhynchus</name>
    <name type="common">Svalbard reindeer</name>
    <dbReference type="NCBI Taxonomy" id="3082113"/>
    <lineage>
        <taxon>Eukaryota</taxon>
        <taxon>Metazoa</taxon>
        <taxon>Chordata</taxon>
        <taxon>Craniata</taxon>
        <taxon>Vertebrata</taxon>
        <taxon>Euteleostomi</taxon>
        <taxon>Mammalia</taxon>
        <taxon>Eutheria</taxon>
        <taxon>Laurasiatheria</taxon>
        <taxon>Artiodactyla</taxon>
        <taxon>Ruminantia</taxon>
        <taxon>Pecora</taxon>
        <taxon>Cervidae</taxon>
        <taxon>Odocoileinae</taxon>
        <taxon>Rangifer</taxon>
    </lineage>
</organism>
<accession>A0AC59YAA9</accession>
<sequence length="124" mass="13263">MTGSTICIFSVCLVLSNSEIPWTVAHQAPLSMGFPRQEYWSGLPFPPSGNLPDPGIEPASPVSPASASEFFTTELSGKPICILQSCKLTHRGIKSPFNTDGTQESGFSPAIQWLNFQCSGTKGN</sequence>
<dbReference type="EMBL" id="OX596095">
    <property type="protein sequence ID" value="CAM9524580.1"/>
    <property type="molecule type" value="Genomic_DNA"/>
</dbReference>
<evidence type="ECO:0000313" key="2">
    <source>
        <dbReference type="Proteomes" id="UP001162501"/>
    </source>
</evidence>
<proteinExistence type="predicted"/>
<name>A0AC59YAA9_RANTA</name>
<reference evidence="1" key="1">
    <citation type="submission" date="2023-05" db="EMBL/GenBank/DDBJ databases">
        <authorList>
            <consortium name="ELIXIR-Norway"/>
        </authorList>
    </citation>
    <scope>NUCLEOTIDE SEQUENCE</scope>
</reference>
<evidence type="ECO:0000313" key="1">
    <source>
        <dbReference type="EMBL" id="CAM9524580.1"/>
    </source>
</evidence>
<gene>
    <name evidence="1" type="ORF">MRATA1EN22A_LOCUS3751</name>
</gene>
<protein>
    <submittedName>
        <fullName evidence="1">Uncharacterized protein</fullName>
    </submittedName>
</protein>
<dbReference type="Proteomes" id="UP001162501">
    <property type="component" value="Chromosome 11"/>
</dbReference>